<dbReference type="PANTHER" id="PTHR42812:SF12">
    <property type="entry name" value="BETA-XYLOSIDASE-RELATED"/>
    <property type="match status" value="1"/>
</dbReference>
<evidence type="ECO:0000256" key="4">
    <source>
        <dbReference type="PIRSR" id="PIRSR606710-1"/>
    </source>
</evidence>
<feature type="active site" description="Proton donor" evidence="4">
    <location>
        <position position="214"/>
    </location>
</feature>
<feature type="domain" description="Beta-xylosidase C-terminal Concanavalin A-like" evidence="8">
    <location>
        <begin position="390"/>
        <end position="523"/>
    </location>
</feature>
<evidence type="ECO:0000259" key="8">
    <source>
        <dbReference type="Pfam" id="PF17851"/>
    </source>
</evidence>
<dbReference type="SUPFAM" id="SSF49899">
    <property type="entry name" value="Concanavalin A-like lectins/glucanases"/>
    <property type="match status" value="1"/>
</dbReference>
<dbReference type="InterPro" id="IPR051795">
    <property type="entry name" value="Glycosyl_Hydrlase_43"/>
</dbReference>
<dbReference type="EMBL" id="CP001819">
    <property type="protein sequence ID" value="ACZ21974.1"/>
    <property type="molecule type" value="Genomic_DNA"/>
</dbReference>
<keyword evidence="10" id="KW-1185">Reference proteome</keyword>
<gene>
    <name evidence="9" type="ordered locus">Sked_20520</name>
</gene>
<evidence type="ECO:0000256" key="3">
    <source>
        <dbReference type="ARBA" id="ARBA00023295"/>
    </source>
</evidence>
<dbReference type="CAZy" id="GH43">
    <property type="family name" value="Glycoside Hydrolase Family 43"/>
</dbReference>
<dbReference type="AlphaFoldDB" id="D1BHQ4"/>
<dbReference type="CDD" id="cd18617">
    <property type="entry name" value="GH43_XynB-like"/>
    <property type="match status" value="1"/>
</dbReference>
<dbReference type="Pfam" id="PF04616">
    <property type="entry name" value="Glyco_hydro_43"/>
    <property type="match status" value="1"/>
</dbReference>
<evidence type="ECO:0000256" key="1">
    <source>
        <dbReference type="ARBA" id="ARBA00009865"/>
    </source>
</evidence>
<evidence type="ECO:0000313" key="10">
    <source>
        <dbReference type="Proteomes" id="UP000000322"/>
    </source>
</evidence>
<dbReference type="OrthoDB" id="9801455at2"/>
<dbReference type="SUPFAM" id="SSF75005">
    <property type="entry name" value="Arabinanase/levansucrase/invertase"/>
    <property type="match status" value="1"/>
</dbReference>
<dbReference type="InterPro" id="IPR041542">
    <property type="entry name" value="GH43_C2"/>
</dbReference>
<organism evidence="9 10">
    <name type="scientific">Sanguibacter keddieii (strain ATCC 51767 / DSM 10542 / NCFB 3025 / ST-74)</name>
    <dbReference type="NCBI Taxonomy" id="446469"/>
    <lineage>
        <taxon>Bacteria</taxon>
        <taxon>Bacillati</taxon>
        <taxon>Actinomycetota</taxon>
        <taxon>Actinomycetes</taxon>
        <taxon>Micrococcales</taxon>
        <taxon>Sanguibacteraceae</taxon>
        <taxon>Sanguibacter</taxon>
    </lineage>
</organism>
<name>D1BHQ4_SANKS</name>
<dbReference type="RefSeq" id="WP_012867043.1">
    <property type="nucleotide sequence ID" value="NC_013521.1"/>
</dbReference>
<dbReference type="GO" id="GO:0005975">
    <property type="term" value="P:carbohydrate metabolic process"/>
    <property type="evidence" value="ECO:0007669"/>
    <property type="project" value="InterPro"/>
</dbReference>
<reference evidence="9 10" key="1">
    <citation type="journal article" date="2009" name="Stand. Genomic Sci.">
        <title>Complete genome sequence of Sanguibacter keddieii type strain (ST-74).</title>
        <authorList>
            <person name="Ivanova N."/>
            <person name="Sikorski J."/>
            <person name="Sims D."/>
            <person name="Brettin T."/>
            <person name="Detter J.C."/>
            <person name="Han C."/>
            <person name="Lapidus A."/>
            <person name="Copeland A."/>
            <person name="Glavina Del Rio T."/>
            <person name="Nolan M."/>
            <person name="Chen F."/>
            <person name="Lucas S."/>
            <person name="Tice H."/>
            <person name="Cheng J.F."/>
            <person name="Bruce D."/>
            <person name="Goodwin L."/>
            <person name="Pitluck S."/>
            <person name="Pati A."/>
            <person name="Mavromatis K."/>
            <person name="Chen A."/>
            <person name="Palaniappan K."/>
            <person name="D'haeseleer P."/>
            <person name="Chain P."/>
            <person name="Bristow J."/>
            <person name="Eisen J.A."/>
            <person name="Markowitz V."/>
            <person name="Hugenholtz P."/>
            <person name="Goker M."/>
            <person name="Pukall R."/>
            <person name="Klenk H.P."/>
            <person name="Kyrpides N.C."/>
        </authorList>
    </citation>
    <scope>NUCLEOTIDE SEQUENCE [LARGE SCALE GENOMIC DNA]</scope>
    <source>
        <strain evidence="10">ATCC 51767 / DSM 10542 / NCFB 3025 / ST-74</strain>
    </source>
</reference>
<keyword evidence="2 6" id="KW-0378">Hydrolase</keyword>
<dbReference type="InterPro" id="IPR006710">
    <property type="entry name" value="Glyco_hydro_43"/>
</dbReference>
<keyword evidence="3 6" id="KW-0326">Glycosidase</keyword>
<comment type="similarity">
    <text evidence="1 6">Belongs to the glycosyl hydrolase 43 family.</text>
</comment>
<dbReference type="Pfam" id="PF17851">
    <property type="entry name" value="GH43_C2"/>
    <property type="match status" value="1"/>
</dbReference>
<dbReference type="eggNOG" id="COG3507">
    <property type="taxonomic scope" value="Bacteria"/>
</dbReference>
<accession>D1BHQ4</accession>
<dbReference type="Gene3D" id="2.60.120.200">
    <property type="match status" value="1"/>
</dbReference>
<evidence type="ECO:0000313" key="9">
    <source>
        <dbReference type="EMBL" id="ACZ21974.1"/>
    </source>
</evidence>
<dbReference type="GO" id="GO:0004553">
    <property type="term" value="F:hydrolase activity, hydrolyzing O-glycosyl compounds"/>
    <property type="evidence" value="ECO:0007669"/>
    <property type="project" value="InterPro"/>
</dbReference>
<dbReference type="Proteomes" id="UP000000322">
    <property type="component" value="Chromosome"/>
</dbReference>
<sequence>MPTTDPHGRAAVDAPETPPASRLPWRGATNPVLPGFHPDPSVCRVDDEEGTWYYLVTSTFEYLPGLPVYRSRDLVSWELVGHALHRAGQVDLSSVRDSGGMFAPTIRHDGSRFLVLCTLVDGPAGASGNFVVTARDAAGPWSDPVWWHDEGIDPSLLVDDDGRLWAHGTRGAQPQEWDQQTSVWVREMDRESLRLVGEERVVWSGAVRGAVWAEGPHLFRRDGQVYLVASEGGTAFHHAVSVARADSPLGPYEGYAGNPVLTHRHLGQGSEVVNVGHADLVDSPDGSTWAVALASRPVGGTDVLGRETFVLPVEWQDGWPVFAPGAGRLVPEPSHPAPRVGPVRAGTTHDARRPDDRTRSLLAVRRYPDEVAEQGPGGSWTIDAGAGLSERRPAFVGYRLADLPARLEVEVDEVPDGATAALALRYSSAAWVSLGVGPRGSATEVVVVSCEGGDEHVLAAVTVPGPPVGRLVLDVSGLRAAGTWVPAEGAPVPVGTAGLDELGASASGGFVGVVYGVVAEGTGMVRARGLEAGPLPVADGMP</sequence>
<dbReference type="Gene3D" id="2.115.10.20">
    <property type="entry name" value="Glycosyl hydrolase domain, family 43"/>
    <property type="match status" value="1"/>
</dbReference>
<dbReference type="InterPro" id="IPR023296">
    <property type="entry name" value="Glyco_hydro_beta-prop_sf"/>
</dbReference>
<evidence type="ECO:0000256" key="7">
    <source>
        <dbReference type="SAM" id="MobiDB-lite"/>
    </source>
</evidence>
<feature type="site" description="Important for catalytic activity, responsible for pKa modulation of the active site Glu and correct orientation of both the proton donor and substrate" evidence="5">
    <location>
        <position position="153"/>
    </location>
</feature>
<dbReference type="InterPro" id="IPR013320">
    <property type="entry name" value="ConA-like_dom_sf"/>
</dbReference>
<proteinExistence type="inferred from homology"/>
<feature type="region of interest" description="Disordered" evidence="7">
    <location>
        <begin position="332"/>
        <end position="357"/>
    </location>
</feature>
<dbReference type="HOGENOM" id="CLU_486328_0_0_11"/>
<dbReference type="KEGG" id="ske:Sked_20520"/>
<feature type="compositionally biased region" description="Basic and acidic residues" evidence="7">
    <location>
        <begin position="1"/>
        <end position="10"/>
    </location>
</feature>
<dbReference type="STRING" id="446469.Sked_20520"/>
<evidence type="ECO:0000256" key="5">
    <source>
        <dbReference type="PIRSR" id="PIRSR606710-2"/>
    </source>
</evidence>
<evidence type="ECO:0000256" key="2">
    <source>
        <dbReference type="ARBA" id="ARBA00022801"/>
    </source>
</evidence>
<feature type="compositionally biased region" description="Basic and acidic residues" evidence="7">
    <location>
        <begin position="347"/>
        <end position="357"/>
    </location>
</feature>
<evidence type="ECO:0000256" key="6">
    <source>
        <dbReference type="RuleBase" id="RU361187"/>
    </source>
</evidence>
<dbReference type="PANTHER" id="PTHR42812">
    <property type="entry name" value="BETA-XYLOSIDASE"/>
    <property type="match status" value="1"/>
</dbReference>
<feature type="region of interest" description="Disordered" evidence="7">
    <location>
        <begin position="1"/>
        <end position="27"/>
    </location>
</feature>
<feature type="active site" description="Proton acceptor" evidence="4">
    <location>
        <position position="39"/>
    </location>
</feature>
<protein>
    <submittedName>
        <fullName evidence="9">Beta-xylosidase</fullName>
    </submittedName>
</protein>